<feature type="region of interest" description="Disordered" evidence="1">
    <location>
        <begin position="191"/>
        <end position="259"/>
    </location>
</feature>
<dbReference type="Proteomes" id="UP000290288">
    <property type="component" value="Unassembled WGS sequence"/>
</dbReference>
<evidence type="ECO:0008006" key="4">
    <source>
        <dbReference type="Google" id="ProtNLM"/>
    </source>
</evidence>
<evidence type="ECO:0000313" key="2">
    <source>
        <dbReference type="EMBL" id="RXW14874.1"/>
    </source>
</evidence>
<gene>
    <name evidence="2" type="ORF">EST38_g10980</name>
</gene>
<keyword evidence="3" id="KW-1185">Reference proteome</keyword>
<dbReference type="AlphaFoldDB" id="A0A4Q2D8U1"/>
<accession>A0A4Q2D8U1</accession>
<proteinExistence type="predicted"/>
<dbReference type="OrthoDB" id="3260975at2759"/>
<sequence length="650" mass="71682">MRHQIHTEFQTLISPQIGNPANGVARSPSTVKAKVLSELLNGSKVALPIIIRHPHRILPEANDIGSAISCQVDNIPGMFVSSPPSSIVSKVADDDFRGLEGPISISNSHVNACIPEPYDISPAVAGDVVVVRIAPTLARLGPRRRLPSRDALGRFVPEVQVAESDVETLSEGTYSPFSFSPSPATSSFILTPAIWTPNPSPPPESQNLPPPYSPPRQPTPPTSTHENETAQQATNEDKDFDLTMSDIKPFSGDNPDENPQDFIRSLKRMFIARTSFSDATKVDYFQSSLKANTSADTWWIDLPESNKVTWEAVEKAFQEKWPVKRVTPKTPSEKKALLEETKLEEKDLGKKVVVAGVEEYSHIVWADKVEKLAKEIPDTGNLLVDSTREKLPKAIKKLVGTKDMTWAEFCKAVRGLRYTEIMERVEEERDTARLQQQIKTLLDNTPATPSKALGTALRNISLSSAPIPQPQFTAQAFRAPVKTATQQQGYPPSRSDEERMADVRANALPIQPDTPAGRAQYATQKATWERLYPGKKPNEYRPYPLTPGSAPAASGECWTCGQPNHRPTSCQRPAVPEQELIWRRIAGVIEARLRRAGATSVNLVNTVQSDEAGGSRVEEIITREDYETVVRENQMLWGLLNQGKAEGSST</sequence>
<reference evidence="2 3" key="1">
    <citation type="submission" date="2019-01" db="EMBL/GenBank/DDBJ databases">
        <title>Draft genome sequence of Psathyrella aberdarensis IHI B618.</title>
        <authorList>
            <person name="Buettner E."/>
            <person name="Kellner H."/>
        </authorList>
    </citation>
    <scope>NUCLEOTIDE SEQUENCE [LARGE SCALE GENOMIC DNA]</scope>
    <source>
        <strain evidence="2 3">IHI B618</strain>
    </source>
</reference>
<evidence type="ECO:0000313" key="3">
    <source>
        <dbReference type="Proteomes" id="UP000290288"/>
    </source>
</evidence>
<organism evidence="2 3">
    <name type="scientific">Candolleomyces aberdarensis</name>
    <dbReference type="NCBI Taxonomy" id="2316362"/>
    <lineage>
        <taxon>Eukaryota</taxon>
        <taxon>Fungi</taxon>
        <taxon>Dikarya</taxon>
        <taxon>Basidiomycota</taxon>
        <taxon>Agaricomycotina</taxon>
        <taxon>Agaricomycetes</taxon>
        <taxon>Agaricomycetidae</taxon>
        <taxon>Agaricales</taxon>
        <taxon>Agaricineae</taxon>
        <taxon>Psathyrellaceae</taxon>
        <taxon>Candolleomyces</taxon>
    </lineage>
</organism>
<comment type="caution">
    <text evidence="2">The sequence shown here is derived from an EMBL/GenBank/DDBJ whole genome shotgun (WGS) entry which is preliminary data.</text>
</comment>
<dbReference type="STRING" id="2316362.A0A4Q2D8U1"/>
<protein>
    <recommendedName>
        <fullName evidence="4">CCHC-type domain-containing protein</fullName>
    </recommendedName>
</protein>
<dbReference type="EMBL" id="SDEE01000631">
    <property type="protein sequence ID" value="RXW14874.1"/>
    <property type="molecule type" value="Genomic_DNA"/>
</dbReference>
<evidence type="ECO:0000256" key="1">
    <source>
        <dbReference type="SAM" id="MobiDB-lite"/>
    </source>
</evidence>
<feature type="compositionally biased region" description="Pro residues" evidence="1">
    <location>
        <begin position="198"/>
        <end position="221"/>
    </location>
</feature>
<name>A0A4Q2D8U1_9AGAR</name>